<evidence type="ECO:0000256" key="4">
    <source>
        <dbReference type="PIRSR" id="PIRSR015582-1"/>
    </source>
</evidence>
<dbReference type="EC" id="4.1.3.6" evidence="7"/>
<feature type="binding site" evidence="4">
    <location>
        <position position="67"/>
    </location>
    <ligand>
        <name>substrate</name>
    </ligand>
</feature>
<dbReference type="Gene3D" id="3.20.20.60">
    <property type="entry name" value="Phosphoenolpyruvate-binding domains"/>
    <property type="match status" value="1"/>
</dbReference>
<dbReference type="AlphaFoldDB" id="F2BEK2"/>
<evidence type="ECO:0000256" key="5">
    <source>
        <dbReference type="PIRSR" id="PIRSR015582-2"/>
    </source>
</evidence>
<evidence type="ECO:0000313" key="7">
    <source>
        <dbReference type="EMBL" id="EGF09907.1"/>
    </source>
</evidence>
<dbReference type="HOGENOM" id="CLU_044864_0_1_4"/>
<organism evidence="7 8">
    <name type="scientific">Neisseria bacilliformis ATCC BAA-1200</name>
    <dbReference type="NCBI Taxonomy" id="888742"/>
    <lineage>
        <taxon>Bacteria</taxon>
        <taxon>Pseudomonadati</taxon>
        <taxon>Pseudomonadota</taxon>
        <taxon>Betaproteobacteria</taxon>
        <taxon>Neisseriales</taxon>
        <taxon>Neisseriaceae</taxon>
        <taxon>Neisseria</taxon>
    </lineage>
</organism>
<dbReference type="InterPro" id="IPR005000">
    <property type="entry name" value="Aldolase/citrate-lyase_domain"/>
</dbReference>
<dbReference type="OrthoDB" id="348111at2"/>
<reference evidence="7 8" key="1">
    <citation type="submission" date="2011-02" db="EMBL/GenBank/DDBJ databases">
        <authorList>
            <person name="Muzny D."/>
            <person name="Qin X."/>
            <person name="Deng J."/>
            <person name="Jiang H."/>
            <person name="Liu Y."/>
            <person name="Qu J."/>
            <person name="Song X.-Z."/>
            <person name="Zhang L."/>
            <person name="Thornton R."/>
            <person name="Coyle M."/>
            <person name="Francisco L."/>
            <person name="Jackson L."/>
            <person name="Javaid M."/>
            <person name="Korchina V."/>
            <person name="Kovar C."/>
            <person name="Mata R."/>
            <person name="Mathew T."/>
            <person name="Ngo R."/>
            <person name="Nguyen L."/>
            <person name="Nguyen N."/>
            <person name="Okwuonu G."/>
            <person name="Ongeri F."/>
            <person name="Pham C."/>
            <person name="Simmons D."/>
            <person name="Wilczek-Boney K."/>
            <person name="Hale W."/>
            <person name="Jakkamsetti A."/>
            <person name="Pham P."/>
            <person name="Ruth R."/>
            <person name="San Lucas F."/>
            <person name="Warren J."/>
            <person name="Zhang J."/>
            <person name="Zhao Z."/>
            <person name="Zhou C."/>
            <person name="Zhu D."/>
            <person name="Lee S."/>
            <person name="Bess C."/>
            <person name="Blankenburg K."/>
            <person name="Forbes L."/>
            <person name="Fu Q."/>
            <person name="Gubbala S."/>
            <person name="Hirani K."/>
            <person name="Jayaseelan J.C."/>
            <person name="Lara F."/>
            <person name="Munidasa M."/>
            <person name="Palculict T."/>
            <person name="Patil S."/>
            <person name="Pu L.-L."/>
            <person name="Saada N."/>
            <person name="Tang L."/>
            <person name="Weissenberger G."/>
            <person name="Zhu Y."/>
            <person name="Hemphill L."/>
            <person name="Shang Y."/>
            <person name="Youmans B."/>
            <person name="Ayvaz T."/>
            <person name="Ross M."/>
            <person name="Santibanez J."/>
            <person name="Aqrawi P."/>
            <person name="Gross S."/>
            <person name="Joshi V."/>
            <person name="Fowler G."/>
            <person name="Nazareth L."/>
            <person name="Reid J."/>
            <person name="Worley K."/>
            <person name="Petrosino J."/>
            <person name="Highlander S."/>
            <person name="Gibbs R."/>
        </authorList>
    </citation>
    <scope>NUCLEOTIDE SEQUENCE [LARGE SCALE GENOMIC DNA]</scope>
    <source>
        <strain evidence="7 8">ATCC BAA-1200</strain>
    </source>
</reference>
<sequence length="272" mass="29521">MQPQPAPKIFLFVPGNRLDLIPNAFGIGADEVAVDWEDALAEAEKDQAMLDLAAYCGSGDAREIWLRVNSADSSRFARDCRALTELPAVKGVILPKAERPADITELHLGCGKSVIALIETAKGILNLPQIAFAQGLHALSYGCLDLSNELGLNFGTPAADTFFNRLRTDLLLHSRLNGLFPPIETVFPNFSDDEGLRRHTVFWRDMGFGGMLCIHPKQVALAKILLQPAPEDAAFAEKVLAQAEHGRGVFQVDGKMVDAPVIARAKKLLGRG</sequence>
<comment type="cofactor">
    <cofactor evidence="1">
        <name>Mg(2+)</name>
        <dbReference type="ChEBI" id="CHEBI:18420"/>
    </cofactor>
</comment>
<gene>
    <name evidence="7" type="ORF">HMPREF9123_2158</name>
</gene>
<dbReference type="InterPro" id="IPR011206">
    <property type="entry name" value="Citrate_lyase_beta/mcl1/mcl2"/>
</dbReference>
<feature type="binding site" evidence="4">
    <location>
        <position position="119"/>
    </location>
    <ligand>
        <name>substrate</name>
    </ligand>
</feature>
<dbReference type="Pfam" id="PF03328">
    <property type="entry name" value="HpcH_HpaI"/>
    <property type="match status" value="1"/>
</dbReference>
<dbReference type="EMBL" id="AFAY01000046">
    <property type="protein sequence ID" value="EGF09907.1"/>
    <property type="molecule type" value="Genomic_DNA"/>
</dbReference>
<dbReference type="GO" id="GO:0000287">
    <property type="term" value="F:magnesium ion binding"/>
    <property type="evidence" value="ECO:0007669"/>
    <property type="project" value="TreeGrafter"/>
</dbReference>
<dbReference type="STRING" id="267212.GCA_001063965_01435"/>
<keyword evidence="7" id="KW-0456">Lyase</keyword>
<evidence type="ECO:0000256" key="1">
    <source>
        <dbReference type="ARBA" id="ARBA00001946"/>
    </source>
</evidence>
<dbReference type="InterPro" id="IPR040442">
    <property type="entry name" value="Pyrv_kinase-like_dom_sf"/>
</dbReference>
<proteinExistence type="predicted"/>
<protein>
    <submittedName>
        <fullName evidence="7">Citryl-CoA lyase</fullName>
        <ecNumber evidence="7">4.1.3.6</ecNumber>
    </submittedName>
</protein>
<feature type="binding site" evidence="5">
    <location>
        <position position="145"/>
    </location>
    <ligand>
        <name>Mg(2+)</name>
        <dbReference type="ChEBI" id="CHEBI:18420"/>
    </ligand>
</feature>
<name>F2BEK2_9NEIS</name>
<comment type="caution">
    <text evidence="7">The sequence shown here is derived from an EMBL/GenBank/DDBJ whole genome shotgun (WGS) entry which is preliminary data.</text>
</comment>
<evidence type="ECO:0000256" key="2">
    <source>
        <dbReference type="ARBA" id="ARBA00022723"/>
    </source>
</evidence>
<dbReference type="PANTHER" id="PTHR32308">
    <property type="entry name" value="LYASE BETA SUBUNIT, PUTATIVE (AFU_ORTHOLOGUE AFUA_4G13030)-RELATED"/>
    <property type="match status" value="1"/>
</dbReference>
<keyword evidence="8" id="KW-1185">Reference proteome</keyword>
<dbReference type="PIRSF" id="PIRSF015582">
    <property type="entry name" value="Cit_lyase_B"/>
    <property type="match status" value="1"/>
</dbReference>
<keyword evidence="2 5" id="KW-0479">Metal-binding</keyword>
<evidence type="ECO:0000259" key="6">
    <source>
        <dbReference type="Pfam" id="PF03328"/>
    </source>
</evidence>
<dbReference type="RefSeq" id="WP_007343164.1">
    <property type="nucleotide sequence ID" value="NZ_GL878494.1"/>
</dbReference>
<dbReference type="GO" id="GO:0006107">
    <property type="term" value="P:oxaloacetate metabolic process"/>
    <property type="evidence" value="ECO:0007669"/>
    <property type="project" value="TreeGrafter"/>
</dbReference>
<feature type="domain" description="HpcH/HpaI aldolase/citrate lyase" evidence="6">
    <location>
        <begin position="8"/>
        <end position="216"/>
    </location>
</feature>
<evidence type="ECO:0000256" key="3">
    <source>
        <dbReference type="ARBA" id="ARBA00022842"/>
    </source>
</evidence>
<dbReference type="SUPFAM" id="SSF51621">
    <property type="entry name" value="Phosphoenolpyruvate/pyruvate domain"/>
    <property type="match status" value="1"/>
</dbReference>
<evidence type="ECO:0000313" key="8">
    <source>
        <dbReference type="Proteomes" id="UP000004105"/>
    </source>
</evidence>
<dbReference type="Proteomes" id="UP000004105">
    <property type="component" value="Unassembled WGS sequence"/>
</dbReference>
<accession>F2BEK2</accession>
<dbReference type="PANTHER" id="PTHR32308:SF10">
    <property type="entry name" value="CITRATE LYASE SUBUNIT BETA"/>
    <property type="match status" value="1"/>
</dbReference>
<dbReference type="GO" id="GO:0008815">
    <property type="term" value="F:citrate (pro-3S)-lyase activity"/>
    <property type="evidence" value="ECO:0007669"/>
    <property type="project" value="UniProtKB-EC"/>
</dbReference>
<feature type="binding site" evidence="5">
    <location>
        <position position="119"/>
    </location>
    <ligand>
        <name>Mg(2+)</name>
        <dbReference type="ChEBI" id="CHEBI:18420"/>
    </ligand>
</feature>
<dbReference type="InterPro" id="IPR015813">
    <property type="entry name" value="Pyrv/PenolPyrv_kinase-like_dom"/>
</dbReference>
<keyword evidence="3 5" id="KW-0460">Magnesium</keyword>